<dbReference type="InterPro" id="IPR053465">
    <property type="entry name" value="Sortase_Class_E"/>
</dbReference>
<protein>
    <submittedName>
        <fullName evidence="5">Sortase</fullName>
    </submittedName>
</protein>
<feature type="active site" description="Proton donor/acceptor" evidence="2">
    <location>
        <position position="170"/>
    </location>
</feature>
<proteinExistence type="predicted"/>
<feature type="compositionally biased region" description="Polar residues" evidence="3">
    <location>
        <begin position="1"/>
        <end position="11"/>
    </location>
</feature>
<dbReference type="Proteomes" id="UP000061839">
    <property type="component" value="Chromosome"/>
</dbReference>
<feature type="transmembrane region" description="Helical" evidence="4">
    <location>
        <begin position="48"/>
        <end position="70"/>
    </location>
</feature>
<feature type="active site" description="Acyl-thioester intermediate" evidence="2">
    <location>
        <position position="238"/>
    </location>
</feature>
<keyword evidence="6" id="KW-1185">Reference proteome</keyword>
<gene>
    <name evidence="5" type="ORF">UM93_12955</name>
</gene>
<sequence length="279" mass="30648">MERSPGGNSENVGFDELVDSADRRDRGRRAARAKPVQRKGVFRTIVQVFGELLITLGVILMLFVGWELWWTNLAADQTQQQAVQQFAKDLNAPVTPPSAPKDYGDPVVSKDHPDDMQTFGVVFIPRFGPNYEPRPIVQGTDQQELDTLGLGHYQSSAMPGAVGNFAVAGHRQTHGAVLDNIHTLVPGDKIYVQTKDGYYTYVFRNTEIVLPTQTSVLLPVPTVKGAEAKERIMTMTSCNPRFGAQERIIAYSVMESWQPLSAGPPAAIAAQVKKIAEKG</sequence>
<dbReference type="GO" id="GO:0016787">
    <property type="term" value="F:hydrolase activity"/>
    <property type="evidence" value="ECO:0007669"/>
    <property type="project" value="UniProtKB-KW"/>
</dbReference>
<keyword evidence="4" id="KW-0812">Transmembrane</keyword>
<dbReference type="InterPro" id="IPR023365">
    <property type="entry name" value="Sortase_dom-sf"/>
</dbReference>
<evidence type="ECO:0000313" key="5">
    <source>
        <dbReference type="EMBL" id="AJT42182.1"/>
    </source>
</evidence>
<dbReference type="HOGENOM" id="CLU_045680_5_0_11"/>
<dbReference type="SUPFAM" id="SSF63817">
    <property type="entry name" value="Sortase"/>
    <property type="match status" value="1"/>
</dbReference>
<keyword evidence="1" id="KW-0378">Hydrolase</keyword>
<dbReference type="AlphaFoldDB" id="A0A0D4C0I4"/>
<evidence type="ECO:0000256" key="4">
    <source>
        <dbReference type="SAM" id="Phobius"/>
    </source>
</evidence>
<dbReference type="InterPro" id="IPR005754">
    <property type="entry name" value="Sortase"/>
</dbReference>
<dbReference type="PATRIC" id="fig|1618207.4.peg.2625"/>
<evidence type="ECO:0000256" key="1">
    <source>
        <dbReference type="ARBA" id="ARBA00022801"/>
    </source>
</evidence>
<evidence type="ECO:0000256" key="2">
    <source>
        <dbReference type="PIRSR" id="PIRSR605754-1"/>
    </source>
</evidence>
<dbReference type="Gene3D" id="2.40.260.10">
    <property type="entry name" value="Sortase"/>
    <property type="match status" value="1"/>
</dbReference>
<organism evidence="5 6">
    <name type="scientific">Psychromicrobium lacuslunae</name>
    <dbReference type="NCBI Taxonomy" id="1618207"/>
    <lineage>
        <taxon>Bacteria</taxon>
        <taxon>Bacillati</taxon>
        <taxon>Actinomycetota</taxon>
        <taxon>Actinomycetes</taxon>
        <taxon>Micrococcales</taxon>
        <taxon>Micrococcaceae</taxon>
        <taxon>Psychromicrobium</taxon>
    </lineage>
</organism>
<dbReference type="InterPro" id="IPR042003">
    <property type="entry name" value="Sortase_E"/>
</dbReference>
<dbReference type="NCBIfam" id="NF033747">
    <property type="entry name" value="class_E_sortase"/>
    <property type="match status" value="1"/>
</dbReference>
<evidence type="ECO:0000256" key="3">
    <source>
        <dbReference type="SAM" id="MobiDB-lite"/>
    </source>
</evidence>
<keyword evidence="4" id="KW-1133">Transmembrane helix</keyword>
<dbReference type="KEGG" id="ari:UM93_12955"/>
<accession>A0A0D4C0I4</accession>
<name>A0A0D4C0I4_9MICC</name>
<keyword evidence="4" id="KW-0472">Membrane</keyword>
<dbReference type="NCBIfam" id="TIGR01076">
    <property type="entry name" value="sortase_fam"/>
    <property type="match status" value="1"/>
</dbReference>
<dbReference type="OrthoDB" id="5242879at2"/>
<dbReference type="STRING" id="1618207.UM93_12955"/>
<dbReference type="CDD" id="cd05830">
    <property type="entry name" value="Sortase_E"/>
    <property type="match status" value="1"/>
</dbReference>
<dbReference type="Pfam" id="PF04203">
    <property type="entry name" value="Sortase"/>
    <property type="match status" value="1"/>
</dbReference>
<feature type="region of interest" description="Disordered" evidence="3">
    <location>
        <begin position="1"/>
        <end position="33"/>
    </location>
</feature>
<dbReference type="EMBL" id="CP011005">
    <property type="protein sequence ID" value="AJT42182.1"/>
    <property type="molecule type" value="Genomic_DNA"/>
</dbReference>
<evidence type="ECO:0000313" key="6">
    <source>
        <dbReference type="Proteomes" id="UP000061839"/>
    </source>
</evidence>
<reference evidence="5 6" key="1">
    <citation type="journal article" date="2015" name="Genome Announc.">
        <title>Complete Genome Sequencing of Protease-Producing Novel Arthrobacter sp. Strain IHBB 11108 Using PacBio Single-Molecule Real-Time Sequencing Technology.</title>
        <authorList>
            <person name="Kiran S."/>
            <person name="Swarnkar M.K."/>
            <person name="Pal M."/>
            <person name="Thakur R."/>
            <person name="Tewari R."/>
            <person name="Singh A.K."/>
            <person name="Gulati A."/>
        </authorList>
    </citation>
    <scope>NUCLEOTIDE SEQUENCE [LARGE SCALE GENOMIC DNA]</scope>
    <source>
        <strain evidence="5 6">IHBB 11108</strain>
    </source>
</reference>